<protein>
    <recommendedName>
        <fullName evidence="4 13">Threonylcarbamoyl-AMP synthase</fullName>
        <shortName evidence="13">TC-AMP synthase</shortName>
        <ecNumber evidence="3 13">2.7.7.87</ecNumber>
    </recommendedName>
    <alternativeName>
        <fullName evidence="11 13">L-threonylcarbamoyladenylate synthase</fullName>
    </alternativeName>
</protein>
<keyword evidence="5 13" id="KW-0963">Cytoplasm</keyword>
<accession>A0A7X1E2M0</accession>
<feature type="binding site" evidence="14">
    <location>
        <position position="114"/>
    </location>
    <ligand>
        <name>ATP</name>
        <dbReference type="ChEBI" id="CHEBI:30616"/>
    </ligand>
</feature>
<dbReference type="GO" id="GO:0003725">
    <property type="term" value="F:double-stranded RNA binding"/>
    <property type="evidence" value="ECO:0007669"/>
    <property type="project" value="UniProtKB-UniRule"/>
</dbReference>
<evidence type="ECO:0000256" key="8">
    <source>
        <dbReference type="ARBA" id="ARBA00022695"/>
    </source>
</evidence>
<evidence type="ECO:0000256" key="14">
    <source>
        <dbReference type="PIRSR" id="PIRSR004930-1"/>
    </source>
</evidence>
<dbReference type="InterPro" id="IPR038385">
    <property type="entry name" value="Sua5/YwlC_C"/>
</dbReference>
<feature type="binding site" evidence="14">
    <location>
        <position position="193"/>
    </location>
    <ligand>
        <name>ATP</name>
        <dbReference type="ChEBI" id="CHEBI:30616"/>
    </ligand>
</feature>
<evidence type="ECO:0000256" key="10">
    <source>
        <dbReference type="ARBA" id="ARBA00022840"/>
    </source>
</evidence>
<dbReference type="GO" id="GO:0061710">
    <property type="term" value="F:L-threonylcarbamoyladenylate synthase"/>
    <property type="evidence" value="ECO:0007669"/>
    <property type="project" value="UniProtKB-EC"/>
</dbReference>
<comment type="caution">
    <text evidence="16">The sequence shown here is derived from an EMBL/GenBank/DDBJ whole genome shotgun (WGS) entry which is preliminary data.</text>
</comment>
<dbReference type="Gene3D" id="3.90.870.10">
    <property type="entry name" value="DHBP synthase"/>
    <property type="match status" value="1"/>
</dbReference>
<evidence type="ECO:0000256" key="6">
    <source>
        <dbReference type="ARBA" id="ARBA00022679"/>
    </source>
</evidence>
<evidence type="ECO:0000256" key="1">
    <source>
        <dbReference type="ARBA" id="ARBA00004496"/>
    </source>
</evidence>
<evidence type="ECO:0000256" key="5">
    <source>
        <dbReference type="ARBA" id="ARBA00022490"/>
    </source>
</evidence>
<dbReference type="NCBIfam" id="TIGR00057">
    <property type="entry name" value="L-threonylcarbamoyladenylate synthase"/>
    <property type="match status" value="1"/>
</dbReference>
<dbReference type="InterPro" id="IPR010923">
    <property type="entry name" value="T(6)A37_SUA5"/>
</dbReference>
<gene>
    <name evidence="16" type="ORF">H5P30_00005</name>
</gene>
<feature type="binding site" evidence="14">
    <location>
        <position position="31"/>
    </location>
    <ligand>
        <name>L-threonine</name>
        <dbReference type="ChEBI" id="CHEBI:57926"/>
    </ligand>
</feature>
<dbReference type="GO" id="GO:0005737">
    <property type="term" value="C:cytoplasm"/>
    <property type="evidence" value="ECO:0007669"/>
    <property type="project" value="UniProtKB-SubCell"/>
</dbReference>
<evidence type="ECO:0000256" key="13">
    <source>
        <dbReference type="PIRNR" id="PIRNR004930"/>
    </source>
</evidence>
<reference evidence="16 17" key="1">
    <citation type="submission" date="2020-07" db="EMBL/GenBank/DDBJ databases">
        <authorList>
            <person name="Feng X."/>
        </authorList>
    </citation>
    <scope>NUCLEOTIDE SEQUENCE [LARGE SCALE GENOMIC DNA]</scope>
    <source>
        <strain evidence="16 17">JCM14086</strain>
    </source>
</reference>
<evidence type="ECO:0000256" key="4">
    <source>
        <dbReference type="ARBA" id="ARBA00015492"/>
    </source>
</evidence>
<feature type="binding site" evidence="14">
    <location>
        <position position="118"/>
    </location>
    <ligand>
        <name>ATP</name>
        <dbReference type="ChEBI" id="CHEBI:30616"/>
    </ligand>
</feature>
<dbReference type="Proteomes" id="UP000525652">
    <property type="component" value="Unassembled WGS sequence"/>
</dbReference>
<dbReference type="InterPro" id="IPR005145">
    <property type="entry name" value="Sua5_C"/>
</dbReference>
<dbReference type="Pfam" id="PF01300">
    <property type="entry name" value="Sua5_yciO_yrdC"/>
    <property type="match status" value="1"/>
</dbReference>
<feature type="binding site" evidence="14">
    <location>
        <position position="63"/>
    </location>
    <ligand>
        <name>ATP</name>
        <dbReference type="ChEBI" id="CHEBI:30616"/>
    </ligand>
</feature>
<feature type="binding site" evidence="14">
    <location>
        <position position="140"/>
    </location>
    <ligand>
        <name>ATP</name>
        <dbReference type="ChEBI" id="CHEBI:30616"/>
    </ligand>
</feature>
<dbReference type="PROSITE" id="PS51163">
    <property type="entry name" value="YRDC"/>
    <property type="match status" value="1"/>
</dbReference>
<feature type="binding site" evidence="14">
    <location>
        <position position="138"/>
    </location>
    <ligand>
        <name>L-threonine</name>
        <dbReference type="ChEBI" id="CHEBI:57926"/>
    </ligand>
</feature>
<sequence>MDWLRGGDIAARNQAANLLQSGQLVAVPTETVYGLAADAANEAAVRSIFSVKGRPLLDPLIVHFASLEQISAVCEVPPEARALADQFWPGPLTLVLPRKADCPIPSLVSAGKPTLAVRIPGHPLLRQLLIESQLPLAAPSANPFGYISPTRPEHVEASLHQGVAAILDGGPCEHGVESTIVSLPAEGGVRLLRPGPISLPEILKIPGMTEAAPEEKIAEDAPSAPGLLKSHYRPSKGIELFPAGKIPEVDSEQEAIVHLRRPQSPAPQDFWLSEDGNAAEIARNLFDLLRRLDSLDSIQNVYVEMPDSEDGVLKAVRDRLSRAATPPD</sequence>
<dbReference type="AlphaFoldDB" id="A0A7X1E2M0"/>
<evidence type="ECO:0000256" key="2">
    <source>
        <dbReference type="ARBA" id="ARBA00007663"/>
    </source>
</evidence>
<feature type="binding site" evidence="14">
    <location>
        <position position="232"/>
    </location>
    <ligand>
        <name>ATP</name>
        <dbReference type="ChEBI" id="CHEBI:30616"/>
    </ligand>
</feature>
<evidence type="ECO:0000313" key="16">
    <source>
        <dbReference type="EMBL" id="MBC2600156.1"/>
    </source>
</evidence>
<dbReference type="SUPFAM" id="SSF55821">
    <property type="entry name" value="YrdC/RibB"/>
    <property type="match status" value="1"/>
</dbReference>
<evidence type="ECO:0000256" key="11">
    <source>
        <dbReference type="ARBA" id="ARBA00029774"/>
    </source>
</evidence>
<keyword evidence="6 13" id="KW-0808">Transferase</keyword>
<dbReference type="GO" id="GO:0000049">
    <property type="term" value="F:tRNA binding"/>
    <property type="evidence" value="ECO:0007669"/>
    <property type="project" value="TreeGrafter"/>
</dbReference>
<keyword evidence="8 13" id="KW-0548">Nucleotidyltransferase</keyword>
<keyword evidence="17" id="KW-1185">Reference proteome</keyword>
<keyword evidence="10 13" id="KW-0067">ATP-binding</keyword>
<evidence type="ECO:0000313" key="17">
    <source>
        <dbReference type="Proteomes" id="UP000525652"/>
    </source>
</evidence>
<dbReference type="Gene3D" id="3.40.50.11030">
    <property type="entry name" value="Threonylcarbamoyl-AMP synthase, C-terminal domain"/>
    <property type="match status" value="1"/>
</dbReference>
<feature type="domain" description="YrdC-like" evidence="15">
    <location>
        <begin position="9"/>
        <end position="197"/>
    </location>
</feature>
<evidence type="ECO:0000256" key="7">
    <source>
        <dbReference type="ARBA" id="ARBA00022694"/>
    </source>
</evidence>
<evidence type="ECO:0000256" key="9">
    <source>
        <dbReference type="ARBA" id="ARBA00022741"/>
    </source>
</evidence>
<dbReference type="GO" id="GO:0006450">
    <property type="term" value="P:regulation of translational fidelity"/>
    <property type="evidence" value="ECO:0007669"/>
    <property type="project" value="TreeGrafter"/>
</dbReference>
<dbReference type="RefSeq" id="WP_185690915.1">
    <property type="nucleotide sequence ID" value="NZ_JACHVA010000001.1"/>
</dbReference>
<proteinExistence type="inferred from homology"/>
<evidence type="ECO:0000256" key="3">
    <source>
        <dbReference type="ARBA" id="ARBA00012584"/>
    </source>
</evidence>
<dbReference type="PANTHER" id="PTHR17490">
    <property type="entry name" value="SUA5"/>
    <property type="match status" value="1"/>
</dbReference>
<dbReference type="PANTHER" id="PTHR17490:SF16">
    <property type="entry name" value="THREONYLCARBAMOYL-AMP SYNTHASE"/>
    <property type="match status" value="1"/>
</dbReference>
<organism evidence="16 17">
    <name type="scientific">Puniceicoccus vermicola</name>
    <dbReference type="NCBI Taxonomy" id="388746"/>
    <lineage>
        <taxon>Bacteria</taxon>
        <taxon>Pseudomonadati</taxon>
        <taxon>Verrucomicrobiota</taxon>
        <taxon>Opitutia</taxon>
        <taxon>Puniceicoccales</taxon>
        <taxon>Puniceicoccaceae</taxon>
        <taxon>Puniceicoccus</taxon>
    </lineage>
</organism>
<comment type="catalytic activity">
    <reaction evidence="12 13">
        <text>L-threonine + hydrogencarbonate + ATP = L-threonylcarbamoyladenylate + diphosphate + H2O</text>
        <dbReference type="Rhea" id="RHEA:36407"/>
        <dbReference type="ChEBI" id="CHEBI:15377"/>
        <dbReference type="ChEBI" id="CHEBI:17544"/>
        <dbReference type="ChEBI" id="CHEBI:30616"/>
        <dbReference type="ChEBI" id="CHEBI:33019"/>
        <dbReference type="ChEBI" id="CHEBI:57926"/>
        <dbReference type="ChEBI" id="CHEBI:73682"/>
        <dbReference type="EC" id="2.7.7.87"/>
    </reaction>
</comment>
<name>A0A7X1E2M0_9BACT</name>
<dbReference type="InterPro" id="IPR017945">
    <property type="entry name" value="DHBP_synth_RibB-like_a/b_dom"/>
</dbReference>
<dbReference type="Pfam" id="PF03481">
    <property type="entry name" value="Sua5_C"/>
    <property type="match status" value="1"/>
</dbReference>
<dbReference type="GO" id="GO:0005524">
    <property type="term" value="F:ATP binding"/>
    <property type="evidence" value="ECO:0007669"/>
    <property type="project" value="UniProtKB-UniRule"/>
</dbReference>
<dbReference type="EC" id="2.7.7.87" evidence="3 13"/>
<feature type="binding site" evidence="14">
    <location>
        <position position="178"/>
    </location>
    <ligand>
        <name>L-threonine</name>
        <dbReference type="ChEBI" id="CHEBI:57926"/>
    </ligand>
</feature>
<feature type="binding site" evidence="14">
    <location>
        <position position="54"/>
    </location>
    <ligand>
        <name>ATP</name>
        <dbReference type="ChEBI" id="CHEBI:30616"/>
    </ligand>
</feature>
<comment type="subcellular location">
    <subcellularLocation>
        <location evidence="1 13">Cytoplasm</location>
    </subcellularLocation>
</comment>
<dbReference type="InterPro" id="IPR050156">
    <property type="entry name" value="TC-AMP_synthase_SUA5"/>
</dbReference>
<dbReference type="InterPro" id="IPR006070">
    <property type="entry name" value="Sua5-like_dom"/>
</dbReference>
<comment type="function">
    <text evidence="13">Required for the formation of a threonylcarbamoyl group on adenosine at position 37 (t(6)A37) in tRNAs that read codons beginning with adenine.</text>
</comment>
<evidence type="ECO:0000256" key="12">
    <source>
        <dbReference type="ARBA" id="ARBA00048366"/>
    </source>
</evidence>
<dbReference type="GO" id="GO:0008033">
    <property type="term" value="P:tRNA processing"/>
    <property type="evidence" value="ECO:0007669"/>
    <property type="project" value="UniProtKB-KW"/>
</dbReference>
<evidence type="ECO:0000259" key="15">
    <source>
        <dbReference type="PROSITE" id="PS51163"/>
    </source>
</evidence>
<comment type="similarity">
    <text evidence="2 13">Belongs to the SUA5 family.</text>
</comment>
<feature type="binding site" evidence="14">
    <location>
        <position position="148"/>
    </location>
    <ligand>
        <name>ATP</name>
        <dbReference type="ChEBI" id="CHEBI:30616"/>
    </ligand>
</feature>
<dbReference type="EMBL" id="JACHVA010000001">
    <property type="protein sequence ID" value="MBC2600156.1"/>
    <property type="molecule type" value="Genomic_DNA"/>
</dbReference>
<dbReference type="PIRSF" id="PIRSF004930">
    <property type="entry name" value="Tln_factor_SUA5"/>
    <property type="match status" value="1"/>
</dbReference>
<keyword evidence="9 13" id="KW-0547">Nucleotide-binding</keyword>
<keyword evidence="7 13" id="KW-0819">tRNA processing</keyword>